<dbReference type="Pfam" id="PF01381">
    <property type="entry name" value="HTH_3"/>
    <property type="match status" value="1"/>
</dbReference>
<comment type="caution">
    <text evidence="3">The sequence shown here is derived from an EMBL/GenBank/DDBJ whole genome shotgun (WGS) entry which is preliminary data.</text>
</comment>
<dbReference type="SMART" id="SM00530">
    <property type="entry name" value="HTH_XRE"/>
    <property type="match status" value="1"/>
</dbReference>
<organism evidence="3 4">
    <name type="scientific">Deinococcus cellulosilyticus (strain DSM 18568 / NBRC 106333 / KACC 11606 / 5516J-15)</name>
    <dbReference type="NCBI Taxonomy" id="1223518"/>
    <lineage>
        <taxon>Bacteria</taxon>
        <taxon>Thermotogati</taxon>
        <taxon>Deinococcota</taxon>
        <taxon>Deinococci</taxon>
        <taxon>Deinococcales</taxon>
        <taxon>Deinococcaceae</taxon>
        <taxon>Deinococcus</taxon>
    </lineage>
</organism>
<name>A0A511MZA3_DEIC1</name>
<dbReference type="PROSITE" id="PS50943">
    <property type="entry name" value="HTH_CROC1"/>
    <property type="match status" value="1"/>
</dbReference>
<keyword evidence="4" id="KW-1185">Reference proteome</keyword>
<dbReference type="EMBL" id="BJXB01000005">
    <property type="protein sequence ID" value="GEM45872.1"/>
    <property type="molecule type" value="Genomic_DNA"/>
</dbReference>
<dbReference type="GO" id="GO:0003677">
    <property type="term" value="F:DNA binding"/>
    <property type="evidence" value="ECO:0007669"/>
    <property type="project" value="InterPro"/>
</dbReference>
<accession>A0A511MZA3</accession>
<proteinExistence type="predicted"/>
<feature type="domain" description="HTH cro/C1-type" evidence="2">
    <location>
        <begin position="7"/>
        <end position="60"/>
    </location>
</feature>
<protein>
    <recommendedName>
        <fullName evidence="5">HTH cro/C1-type domain-containing protein</fullName>
    </recommendedName>
</protein>
<dbReference type="Proteomes" id="UP000321306">
    <property type="component" value="Unassembled WGS sequence"/>
</dbReference>
<sequence>MLSRKAVKKEIKALGVTIKQVAEEAGVSRNTVSNFLNRRFDTGEDTLKKISEALVQIRYKKGQAA</sequence>
<feature type="domain" description="HTH lacI-type" evidence="1">
    <location>
        <begin position="16"/>
        <end position="65"/>
    </location>
</feature>
<evidence type="ECO:0000313" key="4">
    <source>
        <dbReference type="Proteomes" id="UP000321306"/>
    </source>
</evidence>
<evidence type="ECO:0000259" key="1">
    <source>
        <dbReference type="PROSITE" id="PS50932"/>
    </source>
</evidence>
<evidence type="ECO:0000259" key="2">
    <source>
        <dbReference type="PROSITE" id="PS50943"/>
    </source>
</evidence>
<dbReference type="GO" id="GO:0006355">
    <property type="term" value="P:regulation of DNA-templated transcription"/>
    <property type="evidence" value="ECO:0007669"/>
    <property type="project" value="InterPro"/>
</dbReference>
<dbReference type="InterPro" id="IPR010982">
    <property type="entry name" value="Lambda_DNA-bd_dom_sf"/>
</dbReference>
<gene>
    <name evidence="3" type="ORF">DC3_15070</name>
</gene>
<evidence type="ECO:0000313" key="3">
    <source>
        <dbReference type="EMBL" id="GEM45872.1"/>
    </source>
</evidence>
<dbReference type="InterPro" id="IPR001387">
    <property type="entry name" value="Cro/C1-type_HTH"/>
</dbReference>
<dbReference type="RefSeq" id="WP_186815898.1">
    <property type="nucleotide sequence ID" value="NZ_BJXB01000005.1"/>
</dbReference>
<dbReference type="InterPro" id="IPR000843">
    <property type="entry name" value="HTH_LacI"/>
</dbReference>
<reference evidence="3 4" key="1">
    <citation type="submission" date="2019-07" db="EMBL/GenBank/DDBJ databases">
        <title>Whole genome shotgun sequence of Deinococcus cellulosilyticus NBRC 106333.</title>
        <authorList>
            <person name="Hosoyama A."/>
            <person name="Uohara A."/>
            <person name="Ohji S."/>
            <person name="Ichikawa N."/>
        </authorList>
    </citation>
    <scope>NUCLEOTIDE SEQUENCE [LARGE SCALE GENOMIC DNA]</scope>
    <source>
        <strain evidence="3 4">NBRC 106333</strain>
    </source>
</reference>
<dbReference type="AlphaFoldDB" id="A0A511MZA3"/>
<dbReference type="CDD" id="cd00093">
    <property type="entry name" value="HTH_XRE"/>
    <property type="match status" value="1"/>
</dbReference>
<evidence type="ECO:0008006" key="5">
    <source>
        <dbReference type="Google" id="ProtNLM"/>
    </source>
</evidence>
<dbReference type="Gene3D" id="1.10.260.40">
    <property type="entry name" value="lambda repressor-like DNA-binding domains"/>
    <property type="match status" value="1"/>
</dbReference>
<dbReference type="SUPFAM" id="SSF47413">
    <property type="entry name" value="lambda repressor-like DNA-binding domains"/>
    <property type="match status" value="1"/>
</dbReference>
<dbReference type="PROSITE" id="PS50932">
    <property type="entry name" value="HTH_LACI_2"/>
    <property type="match status" value="1"/>
</dbReference>